<organism evidence="2 3">
    <name type="scientific">Candidatus Parvarchaeum acidophilus ARMAN-5_'5-way FS'</name>
    <dbReference type="NCBI Taxonomy" id="994838"/>
    <lineage>
        <taxon>Archaea</taxon>
        <taxon>Candidatus Parvarchaeota</taxon>
        <taxon>Candidatus Parvarchaeum</taxon>
    </lineage>
</organism>
<dbReference type="AlphaFoldDB" id="F2UU64"/>
<keyword evidence="1" id="KW-0812">Transmembrane</keyword>
<keyword evidence="1" id="KW-1133">Transmembrane helix</keyword>
<dbReference type="HOGENOM" id="CLU_2230264_0_0_2"/>
<evidence type="ECO:0000256" key="1">
    <source>
        <dbReference type="SAM" id="Phobius"/>
    </source>
</evidence>
<evidence type="ECO:0000313" key="3">
    <source>
        <dbReference type="Proteomes" id="UP000243774"/>
    </source>
</evidence>
<accession>F2UU64</accession>
<sequence length="105" mass="11988">MTNIIYIMISSMLQSEPYLAYLFFVMIAAGVIITYFYRKEIGFIITVIISVILAYVGIYSTILYTLSAICFVLLFLSLLGGGSITRPIRNLEGWIYLKRIARKNK</sequence>
<protein>
    <submittedName>
        <fullName evidence="2">Uncharacterized protein</fullName>
    </submittedName>
</protein>
<gene>
    <name evidence="2" type="ORF">CSMARM5_0038</name>
</gene>
<feature type="transmembrane region" description="Helical" evidence="1">
    <location>
        <begin position="64"/>
        <end position="84"/>
    </location>
</feature>
<proteinExistence type="predicted"/>
<evidence type="ECO:0000313" key="2">
    <source>
        <dbReference type="EMBL" id="EGD71933.1"/>
    </source>
</evidence>
<name>F2UU64_PARA5</name>
<keyword evidence="1" id="KW-0472">Membrane</keyword>
<dbReference type="EMBL" id="GL876963">
    <property type="protein sequence ID" value="EGD71933.1"/>
    <property type="molecule type" value="Genomic_DNA"/>
</dbReference>
<feature type="transmembrane region" description="Helical" evidence="1">
    <location>
        <begin position="41"/>
        <end position="58"/>
    </location>
</feature>
<reference evidence="2 3" key="1">
    <citation type="submission" date="2011-03" db="EMBL/GenBank/DDBJ databases">
        <title>A unique three-unit tRNA splicing endonuclease found in ultrasmall Archaea possesses broad substrate specificity.</title>
        <authorList>
            <person name="Fujishima K."/>
            <person name="Sugahara J."/>
            <person name="Miller C.S."/>
            <person name="Baker B.J."/>
            <person name="Di Giulio M."/>
            <person name="Tomita M."/>
            <person name="Banfield J.F."/>
            <person name="Kanai A."/>
        </authorList>
    </citation>
    <scope>NUCLEOTIDE SEQUENCE [LARGE SCALE GENOMIC DNA]</scope>
</reference>
<dbReference type="Proteomes" id="UP000243774">
    <property type="component" value="Unassembled WGS sequence"/>
</dbReference>
<feature type="transmembrane region" description="Helical" evidence="1">
    <location>
        <begin position="18"/>
        <end position="36"/>
    </location>
</feature>